<comment type="caution">
    <text evidence="1">The sequence shown here is derived from an EMBL/GenBank/DDBJ whole genome shotgun (WGS) entry which is preliminary data.</text>
</comment>
<protein>
    <submittedName>
        <fullName evidence="1">TIGR02757 family protein</fullName>
    </submittedName>
</protein>
<dbReference type="Proteomes" id="UP000249061">
    <property type="component" value="Unassembled WGS sequence"/>
</dbReference>
<gene>
    <name evidence="1" type="ORF">DI536_06285</name>
</gene>
<accession>A0A2W5TQC8</accession>
<dbReference type="EMBL" id="QFQP01000003">
    <property type="protein sequence ID" value="PZR16832.1"/>
    <property type="molecule type" value="Genomic_DNA"/>
</dbReference>
<dbReference type="GO" id="GO:0006281">
    <property type="term" value="P:DNA repair"/>
    <property type="evidence" value="ECO:0007669"/>
    <property type="project" value="InterPro"/>
</dbReference>
<dbReference type="InterPro" id="IPR014127">
    <property type="entry name" value="CHP02757"/>
</dbReference>
<reference evidence="1 2" key="1">
    <citation type="submission" date="2017-08" db="EMBL/GenBank/DDBJ databases">
        <title>Infants hospitalized years apart are colonized by the same room-sourced microbial strains.</title>
        <authorList>
            <person name="Brooks B."/>
            <person name="Olm M.R."/>
            <person name="Firek B.A."/>
            <person name="Baker R."/>
            <person name="Thomas B.C."/>
            <person name="Morowitz M.J."/>
            <person name="Banfield J.F."/>
        </authorList>
    </citation>
    <scope>NUCLEOTIDE SEQUENCE [LARGE SCALE GENOMIC DNA]</scope>
    <source>
        <strain evidence="1">S2_003_000_R2_14</strain>
    </source>
</reference>
<dbReference type="SUPFAM" id="SSF48150">
    <property type="entry name" value="DNA-glycosylase"/>
    <property type="match status" value="1"/>
</dbReference>
<organism evidence="1 2">
    <name type="scientific">Archangium gephyra</name>
    <dbReference type="NCBI Taxonomy" id="48"/>
    <lineage>
        <taxon>Bacteria</taxon>
        <taxon>Pseudomonadati</taxon>
        <taxon>Myxococcota</taxon>
        <taxon>Myxococcia</taxon>
        <taxon>Myxococcales</taxon>
        <taxon>Cystobacterineae</taxon>
        <taxon>Archangiaceae</taxon>
        <taxon>Archangium</taxon>
    </lineage>
</organism>
<dbReference type="InterPro" id="IPR011257">
    <property type="entry name" value="DNA_glycosylase"/>
</dbReference>
<dbReference type="Gene3D" id="1.10.1670.10">
    <property type="entry name" value="Helix-hairpin-Helix base-excision DNA repair enzymes (C-terminal)"/>
    <property type="match status" value="1"/>
</dbReference>
<dbReference type="AlphaFoldDB" id="A0A2W5TQC8"/>
<dbReference type="Pfam" id="PF09674">
    <property type="entry name" value="DUF2400"/>
    <property type="match status" value="1"/>
</dbReference>
<dbReference type="InterPro" id="IPR023170">
    <property type="entry name" value="HhH_base_excis_C"/>
</dbReference>
<proteinExistence type="predicted"/>
<dbReference type="NCBIfam" id="TIGR02757">
    <property type="entry name" value="TIGR02757 family protein"/>
    <property type="match status" value="1"/>
</dbReference>
<sequence length="283" mass="31118">MLDAFVESRAWIDRVRADPVEFPHRYRDPRDVETVALLSASLAYGRASFFKPKIASILDGLGPSPAKAMAALTVADARELLNGFVYRFNLPSDVAVLLMGMGAQLNAHGSLENAFLAGRTASWQTTLAKFAHGIRAAAPEKEIVRKLGPLRGLAHLLPFAEAGAAKRLNLYLRWMVRGPDDIDFGIWKKVKPSELVIPLDTHVMRISGWLGLTRRTTIGWATAEEVTASLRKLDANDPVRYDFALCHYGMSGACPAKPVKENCVKCSLRGHCAIGRKLPSRRT</sequence>
<name>A0A2W5TQC8_9BACT</name>
<evidence type="ECO:0000313" key="2">
    <source>
        <dbReference type="Proteomes" id="UP000249061"/>
    </source>
</evidence>
<dbReference type="GO" id="GO:0003824">
    <property type="term" value="F:catalytic activity"/>
    <property type="evidence" value="ECO:0007669"/>
    <property type="project" value="InterPro"/>
</dbReference>
<evidence type="ECO:0000313" key="1">
    <source>
        <dbReference type="EMBL" id="PZR16832.1"/>
    </source>
</evidence>